<comment type="caution">
    <text evidence="2">The sequence shown here is derived from an EMBL/GenBank/DDBJ whole genome shotgun (WGS) entry which is preliminary data.</text>
</comment>
<protein>
    <submittedName>
        <fullName evidence="2">Phytanoyl-CoA dioxygenase PhyH</fullName>
    </submittedName>
</protein>
<sequence>MLSQDVIDHYHKQGYYLHQQQLFGKDKLARLTGIFEEHLANKGEKLSDELDTPHFRDERLFEFLMADEVLDLVECLIGPNIGLFTSHFICKMPHTGRRTPWHEDSAYWDGKFDRLDKIVTVWLALDPSTLRNGCMGVIPGTHTNGFSEYEAVDATTNTFDQEIKAESIREEDAVWFELERGACSLHDGRIIHGAGPNTSPYRRAGYTMRYFGLDMKFNAEESKNQGFKIYHARGENVAENPLIYR</sequence>
<dbReference type="EMBL" id="QREG01000034">
    <property type="protein sequence ID" value="RED92027.1"/>
    <property type="molecule type" value="Genomic_DNA"/>
</dbReference>
<evidence type="ECO:0000313" key="3">
    <source>
        <dbReference type="Proteomes" id="UP000256779"/>
    </source>
</evidence>
<accession>A0A3D9KWC2</accession>
<proteinExistence type="predicted"/>
<dbReference type="GO" id="GO:0005506">
    <property type="term" value="F:iron ion binding"/>
    <property type="evidence" value="ECO:0007669"/>
    <property type="project" value="UniProtKB-ARBA"/>
</dbReference>
<dbReference type="Proteomes" id="UP000256779">
    <property type="component" value="Unassembled WGS sequence"/>
</dbReference>
<dbReference type="AlphaFoldDB" id="A0A3D9KWC2"/>
<keyword evidence="2" id="KW-0223">Dioxygenase</keyword>
<evidence type="ECO:0000313" key="2">
    <source>
        <dbReference type="EMBL" id="RED92027.1"/>
    </source>
</evidence>
<dbReference type="PANTHER" id="PTHR20883">
    <property type="entry name" value="PHYTANOYL-COA DIOXYGENASE DOMAIN CONTAINING 1"/>
    <property type="match status" value="1"/>
</dbReference>
<dbReference type="Gene3D" id="2.60.120.620">
    <property type="entry name" value="q2cbj1_9rhob like domain"/>
    <property type="match status" value="1"/>
</dbReference>
<comment type="cofactor">
    <cofactor evidence="1">
        <name>Fe(2+)</name>
        <dbReference type="ChEBI" id="CHEBI:29033"/>
    </cofactor>
</comment>
<dbReference type="SUPFAM" id="SSF51197">
    <property type="entry name" value="Clavaminate synthase-like"/>
    <property type="match status" value="1"/>
</dbReference>
<name>A0A3D9KWC2_MARFU</name>
<organism evidence="2 3">
    <name type="scientific">Marinoscillum furvescens DSM 4134</name>
    <dbReference type="NCBI Taxonomy" id="1122208"/>
    <lineage>
        <taxon>Bacteria</taxon>
        <taxon>Pseudomonadati</taxon>
        <taxon>Bacteroidota</taxon>
        <taxon>Cytophagia</taxon>
        <taxon>Cytophagales</taxon>
        <taxon>Reichenbachiellaceae</taxon>
        <taxon>Marinoscillum</taxon>
    </lineage>
</organism>
<dbReference type="GO" id="GO:0016706">
    <property type="term" value="F:2-oxoglutarate-dependent dioxygenase activity"/>
    <property type="evidence" value="ECO:0007669"/>
    <property type="project" value="UniProtKB-ARBA"/>
</dbReference>
<reference evidence="2 3" key="1">
    <citation type="submission" date="2018-07" db="EMBL/GenBank/DDBJ databases">
        <title>Genomic Encyclopedia of Type Strains, Phase IV (KMG-IV): sequencing the most valuable type-strain genomes for metagenomic binning, comparative biology and taxonomic classification.</title>
        <authorList>
            <person name="Goeker M."/>
        </authorList>
    </citation>
    <scope>NUCLEOTIDE SEQUENCE [LARGE SCALE GENOMIC DNA]</scope>
    <source>
        <strain evidence="2 3">DSM 4134</strain>
    </source>
</reference>
<dbReference type="OrthoDB" id="9814777at2"/>
<evidence type="ECO:0000256" key="1">
    <source>
        <dbReference type="ARBA" id="ARBA00001954"/>
    </source>
</evidence>
<keyword evidence="2" id="KW-0560">Oxidoreductase</keyword>
<keyword evidence="3" id="KW-1185">Reference proteome</keyword>
<gene>
    <name evidence="2" type="ORF">C7460_13420</name>
</gene>
<dbReference type="PANTHER" id="PTHR20883:SF48">
    <property type="entry name" value="ECTOINE DIOXYGENASE"/>
    <property type="match status" value="1"/>
</dbReference>
<dbReference type="Pfam" id="PF05721">
    <property type="entry name" value="PhyH"/>
    <property type="match status" value="1"/>
</dbReference>
<dbReference type="InterPro" id="IPR008775">
    <property type="entry name" value="Phytyl_CoA_dOase-like"/>
</dbReference>
<dbReference type="RefSeq" id="WP_115870388.1">
    <property type="nucleotide sequence ID" value="NZ_QREG01000034.1"/>
</dbReference>